<dbReference type="AlphaFoldDB" id="A0A699TIE4"/>
<feature type="non-terminal residue" evidence="2">
    <location>
        <position position="1"/>
    </location>
</feature>
<sequence length="105" mass="12023">KIEGSKSIQHSDEQRNLYKAFVEAYESDKIILDTYRETVMLKRRRDGDADKDEEPSTGPDRGPKDAEKERSLSQQALQRKLLPGVLAGQLKGLNLNRRRQASLRL</sequence>
<organism evidence="2">
    <name type="scientific">Tanacetum cinerariifolium</name>
    <name type="common">Dalmatian daisy</name>
    <name type="synonym">Chrysanthemum cinerariifolium</name>
    <dbReference type="NCBI Taxonomy" id="118510"/>
    <lineage>
        <taxon>Eukaryota</taxon>
        <taxon>Viridiplantae</taxon>
        <taxon>Streptophyta</taxon>
        <taxon>Embryophyta</taxon>
        <taxon>Tracheophyta</taxon>
        <taxon>Spermatophyta</taxon>
        <taxon>Magnoliopsida</taxon>
        <taxon>eudicotyledons</taxon>
        <taxon>Gunneridae</taxon>
        <taxon>Pentapetalae</taxon>
        <taxon>asterids</taxon>
        <taxon>campanulids</taxon>
        <taxon>Asterales</taxon>
        <taxon>Asteraceae</taxon>
        <taxon>Asteroideae</taxon>
        <taxon>Anthemideae</taxon>
        <taxon>Anthemidinae</taxon>
        <taxon>Tanacetum</taxon>
    </lineage>
</organism>
<protein>
    <submittedName>
        <fullName evidence="2">Uncharacterized protein</fullName>
    </submittedName>
</protein>
<comment type="caution">
    <text evidence="2">The sequence shown here is derived from an EMBL/GenBank/DDBJ whole genome shotgun (WGS) entry which is preliminary data.</text>
</comment>
<evidence type="ECO:0000256" key="1">
    <source>
        <dbReference type="SAM" id="MobiDB-lite"/>
    </source>
</evidence>
<feature type="compositionally biased region" description="Basic and acidic residues" evidence="1">
    <location>
        <begin position="61"/>
        <end position="71"/>
    </location>
</feature>
<name>A0A699TIE4_TANCI</name>
<evidence type="ECO:0000313" key="2">
    <source>
        <dbReference type="EMBL" id="GFD09927.1"/>
    </source>
</evidence>
<proteinExistence type="predicted"/>
<feature type="region of interest" description="Disordered" evidence="1">
    <location>
        <begin position="42"/>
        <end position="75"/>
    </location>
</feature>
<accession>A0A699TIE4</accession>
<dbReference type="EMBL" id="BKCJ011248936">
    <property type="protein sequence ID" value="GFD09927.1"/>
    <property type="molecule type" value="Genomic_DNA"/>
</dbReference>
<gene>
    <name evidence="2" type="ORF">Tci_881896</name>
</gene>
<reference evidence="2" key="1">
    <citation type="journal article" date="2019" name="Sci. Rep.">
        <title>Draft genome of Tanacetum cinerariifolium, the natural source of mosquito coil.</title>
        <authorList>
            <person name="Yamashiro T."/>
            <person name="Shiraishi A."/>
            <person name="Satake H."/>
            <person name="Nakayama K."/>
        </authorList>
    </citation>
    <scope>NUCLEOTIDE SEQUENCE</scope>
</reference>